<dbReference type="NCBIfam" id="TIGR00685">
    <property type="entry name" value="T6PP"/>
    <property type="match status" value="1"/>
</dbReference>
<accession>A0A1H9U0R8</accession>
<dbReference type="GO" id="GO:0046872">
    <property type="term" value="F:metal ion binding"/>
    <property type="evidence" value="ECO:0007669"/>
    <property type="project" value="UniProtKB-KW"/>
</dbReference>
<dbReference type="InterPro" id="IPR023214">
    <property type="entry name" value="HAD_sf"/>
</dbReference>
<dbReference type="GO" id="GO:0004805">
    <property type="term" value="F:trehalose-phosphatase activity"/>
    <property type="evidence" value="ECO:0007669"/>
    <property type="project" value="UniProtKB-EC"/>
</dbReference>
<dbReference type="PANTHER" id="PTHR43768:SF3">
    <property type="entry name" value="TREHALOSE 6-PHOSPHATE PHOSPHATASE"/>
    <property type="match status" value="1"/>
</dbReference>
<keyword evidence="3" id="KW-0460">Magnesium</keyword>
<comment type="cofactor">
    <cofactor evidence="3">
        <name>Mg(2+)</name>
        <dbReference type="ChEBI" id="CHEBI:18420"/>
    </cofactor>
</comment>
<comment type="pathway">
    <text evidence="3">Glycan biosynthesis; trehalose biosynthesis.</text>
</comment>
<comment type="function">
    <text evidence="2 3">Removes the phosphate from trehalose 6-phosphate to produce free trehalose.</text>
</comment>
<dbReference type="InterPro" id="IPR044651">
    <property type="entry name" value="OTSB-like"/>
</dbReference>
<evidence type="ECO:0000313" key="4">
    <source>
        <dbReference type="EMBL" id="SES02693.1"/>
    </source>
</evidence>
<comment type="similarity">
    <text evidence="3">Belongs to the trehalose phosphatase family.</text>
</comment>
<reference evidence="4 5" key="1">
    <citation type="submission" date="2016-10" db="EMBL/GenBank/DDBJ databases">
        <authorList>
            <person name="de Groot N.N."/>
        </authorList>
    </citation>
    <scope>NUCLEOTIDE SEQUENCE [LARGE SCALE GENOMIC DNA]</scope>
    <source>
        <strain evidence="4 5">DSM 16859</strain>
    </source>
</reference>
<dbReference type="UniPathway" id="UPA00299"/>
<dbReference type="SUPFAM" id="SSF56784">
    <property type="entry name" value="HAD-like"/>
    <property type="match status" value="1"/>
</dbReference>
<dbReference type="EC" id="3.1.3.12" evidence="3"/>
<dbReference type="AlphaFoldDB" id="A0A1H9U0R8"/>
<sequence>MASLDLEQISDLVTFRTLAGRNATEQIVHRPGDALLCLDYDGTLAPIVPRPQDARPQPGVLEVLASLLPRLGSVAIVTGRPAQVVLDLGGFAALPDTRHLQIRGQYGQEIWDGATGHLEVPAPPPAIGRARVELEGLLAEAAHRDPVAAGVVVEDKGLALVVHTRRAAEPGAALELLAPQVRALADELGLAADLGRNVIELRADSIDKGDVVGALLDRERPQAMAFCGDDLGDLPAFAAIEAWQAQGRAGARVVSASEEVRELDEHADVLCQGPAGIVAWLRILDRATRAVGSSERGDAR</sequence>
<dbReference type="PANTHER" id="PTHR43768">
    <property type="entry name" value="TREHALOSE 6-PHOSPHATE PHOSPHATASE"/>
    <property type="match status" value="1"/>
</dbReference>
<dbReference type="Pfam" id="PF02358">
    <property type="entry name" value="Trehalose_PPase"/>
    <property type="match status" value="1"/>
</dbReference>
<evidence type="ECO:0000256" key="1">
    <source>
        <dbReference type="ARBA" id="ARBA00022801"/>
    </source>
</evidence>
<evidence type="ECO:0000256" key="2">
    <source>
        <dbReference type="ARBA" id="ARBA00024179"/>
    </source>
</evidence>
<dbReference type="RefSeq" id="WP_091971308.1">
    <property type="nucleotide sequence ID" value="NZ_FOGZ01000033.1"/>
</dbReference>
<keyword evidence="1 3" id="KW-0378">Hydrolase</keyword>
<dbReference type="Proteomes" id="UP000198815">
    <property type="component" value="Unassembled WGS sequence"/>
</dbReference>
<organism evidence="4 5">
    <name type="scientific">Propionibacterium cyclohexanicum</name>
    <dbReference type="NCBI Taxonomy" id="64702"/>
    <lineage>
        <taxon>Bacteria</taxon>
        <taxon>Bacillati</taxon>
        <taxon>Actinomycetota</taxon>
        <taxon>Actinomycetes</taxon>
        <taxon>Propionibacteriales</taxon>
        <taxon>Propionibacteriaceae</taxon>
        <taxon>Propionibacterium</taxon>
    </lineage>
</organism>
<dbReference type="STRING" id="64702.SAMN05443377_13310"/>
<dbReference type="InterPro" id="IPR003337">
    <property type="entry name" value="Trehalose_PPase"/>
</dbReference>
<protein>
    <recommendedName>
        <fullName evidence="3">Trehalose 6-phosphate phosphatase</fullName>
        <ecNumber evidence="3">3.1.3.12</ecNumber>
    </recommendedName>
</protein>
<dbReference type="InterPro" id="IPR036412">
    <property type="entry name" value="HAD-like_sf"/>
</dbReference>
<evidence type="ECO:0000256" key="3">
    <source>
        <dbReference type="RuleBase" id="RU361117"/>
    </source>
</evidence>
<proteinExistence type="inferred from homology"/>
<dbReference type="Gene3D" id="3.40.50.1000">
    <property type="entry name" value="HAD superfamily/HAD-like"/>
    <property type="match status" value="1"/>
</dbReference>
<dbReference type="EMBL" id="FOGZ01000033">
    <property type="protein sequence ID" value="SES02693.1"/>
    <property type="molecule type" value="Genomic_DNA"/>
</dbReference>
<comment type="catalytic activity">
    <reaction evidence="3">
        <text>alpha,alpha-trehalose 6-phosphate + H2O = alpha,alpha-trehalose + phosphate</text>
        <dbReference type="Rhea" id="RHEA:23420"/>
        <dbReference type="ChEBI" id="CHEBI:15377"/>
        <dbReference type="ChEBI" id="CHEBI:16551"/>
        <dbReference type="ChEBI" id="CHEBI:43474"/>
        <dbReference type="ChEBI" id="CHEBI:58429"/>
        <dbReference type="EC" id="3.1.3.12"/>
    </reaction>
</comment>
<gene>
    <name evidence="4" type="ORF">SAMN05443377_13310</name>
</gene>
<dbReference type="OrthoDB" id="9816160at2"/>
<dbReference type="Gene3D" id="3.30.70.1020">
    <property type="entry name" value="Trehalose-6-phosphate phosphatase related protein, domain 2"/>
    <property type="match status" value="1"/>
</dbReference>
<keyword evidence="3" id="KW-0479">Metal-binding</keyword>
<evidence type="ECO:0000313" key="5">
    <source>
        <dbReference type="Proteomes" id="UP000198815"/>
    </source>
</evidence>
<keyword evidence="5" id="KW-1185">Reference proteome</keyword>
<dbReference type="GO" id="GO:0005992">
    <property type="term" value="P:trehalose biosynthetic process"/>
    <property type="evidence" value="ECO:0007669"/>
    <property type="project" value="UniProtKB-UniPathway"/>
</dbReference>
<name>A0A1H9U0R8_9ACTN</name>